<protein>
    <recommendedName>
        <fullName evidence="3">Sialate O-acetylesterase domain-containing protein</fullName>
    </recommendedName>
</protein>
<gene>
    <name evidence="4" type="ORF">SAMN04489724_4300</name>
</gene>
<dbReference type="Proteomes" id="UP000199673">
    <property type="component" value="Unassembled WGS sequence"/>
</dbReference>
<dbReference type="STRING" id="305507.SAMN04489724_4300"/>
<reference evidence="5" key="1">
    <citation type="submission" date="2016-10" db="EMBL/GenBank/DDBJ databases">
        <authorList>
            <person name="Varghese N."/>
            <person name="Submissions S."/>
        </authorList>
    </citation>
    <scope>NUCLEOTIDE SEQUENCE [LARGE SCALE GENOMIC DNA]</scope>
    <source>
        <strain evidence="5">DSM 23445</strain>
    </source>
</reference>
<accession>A0A1I7DQN2</accession>
<dbReference type="Gene3D" id="3.40.50.1110">
    <property type="entry name" value="SGNH hydrolase"/>
    <property type="match status" value="1"/>
</dbReference>
<keyword evidence="1" id="KW-0378">Hydrolase</keyword>
<dbReference type="InterPro" id="IPR036514">
    <property type="entry name" value="SGNH_hydro_sf"/>
</dbReference>
<dbReference type="Pfam" id="PF03629">
    <property type="entry name" value="SASA"/>
    <property type="match status" value="1"/>
</dbReference>
<dbReference type="GO" id="GO:0016788">
    <property type="term" value="F:hydrolase activity, acting on ester bonds"/>
    <property type="evidence" value="ECO:0007669"/>
    <property type="project" value="UniProtKB-ARBA"/>
</dbReference>
<dbReference type="SUPFAM" id="SSF52266">
    <property type="entry name" value="SGNH hydrolase"/>
    <property type="match status" value="1"/>
</dbReference>
<sequence>MINPRPSIHSNFWVKSMLKLFSASFLTMFFTASSFAQDPNFYIFLSFGQSNMEGHSKPEPQDTVANERFKVLQAVDCPDLDRIMGNWYTAIPPLSRCNTGLTPGDYFGKTLAESLPDSIKIGIINVSVGGCKIELFEKDSYESYVETAPGWMKGMIAQYDGNPYGRLLELAKIAQKDGVIKGILLHQGESNTGDKSWPKKVEGVYDNLLSDLGLAPDSVPLLAGELVSAEQGGKCASMNPIIATLPDVIPNSYVISSADCEAIADGLHFSAAGYRLLGSRYGEQMAALLMKE</sequence>
<evidence type="ECO:0000256" key="1">
    <source>
        <dbReference type="ARBA" id="ARBA00022801"/>
    </source>
</evidence>
<dbReference type="PANTHER" id="PTHR31988">
    <property type="entry name" value="ESTERASE, PUTATIVE (DUF303)-RELATED"/>
    <property type="match status" value="1"/>
</dbReference>
<evidence type="ECO:0000313" key="4">
    <source>
        <dbReference type="EMBL" id="SFU13987.1"/>
    </source>
</evidence>
<feature type="domain" description="Sialate O-acetylesterase" evidence="3">
    <location>
        <begin position="41"/>
        <end position="286"/>
    </location>
</feature>
<organism evidence="4 5">
    <name type="scientific">Algoriphagus locisalis</name>
    <dbReference type="NCBI Taxonomy" id="305507"/>
    <lineage>
        <taxon>Bacteria</taxon>
        <taxon>Pseudomonadati</taxon>
        <taxon>Bacteroidota</taxon>
        <taxon>Cytophagia</taxon>
        <taxon>Cytophagales</taxon>
        <taxon>Cyclobacteriaceae</taxon>
        <taxon>Algoriphagus</taxon>
    </lineage>
</organism>
<evidence type="ECO:0000256" key="2">
    <source>
        <dbReference type="SAM" id="SignalP"/>
    </source>
</evidence>
<dbReference type="InterPro" id="IPR052940">
    <property type="entry name" value="Carb_Esterase_6"/>
</dbReference>
<keyword evidence="5" id="KW-1185">Reference proteome</keyword>
<dbReference type="PANTHER" id="PTHR31988:SF19">
    <property type="entry name" value="9-O-ACETYL-N-ACETYLNEURAMINIC ACID DEACETYLASE-RELATED"/>
    <property type="match status" value="1"/>
</dbReference>
<dbReference type="EMBL" id="FPBF01000007">
    <property type="protein sequence ID" value="SFU13987.1"/>
    <property type="molecule type" value="Genomic_DNA"/>
</dbReference>
<evidence type="ECO:0000259" key="3">
    <source>
        <dbReference type="Pfam" id="PF03629"/>
    </source>
</evidence>
<proteinExistence type="predicted"/>
<feature type="signal peptide" evidence="2">
    <location>
        <begin position="1"/>
        <end position="36"/>
    </location>
</feature>
<dbReference type="InterPro" id="IPR005181">
    <property type="entry name" value="SASA"/>
</dbReference>
<keyword evidence="2" id="KW-0732">Signal</keyword>
<evidence type="ECO:0000313" key="5">
    <source>
        <dbReference type="Proteomes" id="UP000199673"/>
    </source>
</evidence>
<dbReference type="AlphaFoldDB" id="A0A1I7DQN2"/>
<feature type="chain" id="PRO_5011601977" description="Sialate O-acetylesterase domain-containing protein" evidence="2">
    <location>
        <begin position="37"/>
        <end position="292"/>
    </location>
</feature>
<name>A0A1I7DQN2_9BACT</name>